<dbReference type="GO" id="GO:0005829">
    <property type="term" value="C:cytosol"/>
    <property type="evidence" value="ECO:0007669"/>
    <property type="project" value="TreeGrafter"/>
</dbReference>
<keyword evidence="3 4" id="KW-0413">Isomerase</keyword>
<dbReference type="Gene3D" id="3.20.20.10">
    <property type="entry name" value="Alanine racemase"/>
    <property type="match status" value="1"/>
</dbReference>
<feature type="active site" description="Proton acceptor; specific for D-alanine" evidence="4">
    <location>
        <position position="49"/>
    </location>
</feature>
<proteinExistence type="inferred from homology"/>
<feature type="modified residue" description="N6-(pyridoxal phosphate)lysine" evidence="4 5">
    <location>
        <position position="49"/>
    </location>
</feature>
<dbReference type="SMART" id="SM01005">
    <property type="entry name" value="Ala_racemase_C"/>
    <property type="match status" value="1"/>
</dbReference>
<dbReference type="GO" id="GO:0030170">
    <property type="term" value="F:pyridoxal phosphate binding"/>
    <property type="evidence" value="ECO:0007669"/>
    <property type="project" value="UniProtKB-UniRule"/>
</dbReference>
<dbReference type="OrthoDB" id="9813814at2"/>
<dbReference type="PANTHER" id="PTHR30511">
    <property type="entry name" value="ALANINE RACEMASE"/>
    <property type="match status" value="1"/>
</dbReference>
<dbReference type="FunFam" id="3.20.20.10:FF:000002">
    <property type="entry name" value="Alanine racemase"/>
    <property type="match status" value="1"/>
</dbReference>
<dbReference type="InterPro" id="IPR001608">
    <property type="entry name" value="Ala_racemase_N"/>
</dbReference>
<dbReference type="InterPro" id="IPR000821">
    <property type="entry name" value="Ala_racemase"/>
</dbReference>
<dbReference type="PRINTS" id="PR00992">
    <property type="entry name" value="ALARACEMASE"/>
</dbReference>
<dbReference type="Pfam" id="PF00842">
    <property type="entry name" value="Ala_racemase_C"/>
    <property type="match status" value="1"/>
</dbReference>
<dbReference type="EMBL" id="QLMJ01000001">
    <property type="protein sequence ID" value="RAK42891.1"/>
    <property type="molecule type" value="Genomic_DNA"/>
</dbReference>
<evidence type="ECO:0000313" key="9">
    <source>
        <dbReference type="Proteomes" id="UP000249341"/>
    </source>
</evidence>
<feature type="domain" description="Alanine racemase C-terminal" evidence="7">
    <location>
        <begin position="256"/>
        <end position="383"/>
    </location>
</feature>
<comment type="similarity">
    <text evidence="4">Belongs to the alanine racemase family.</text>
</comment>
<dbReference type="Proteomes" id="UP000249341">
    <property type="component" value="Unassembled WGS sequence"/>
</dbReference>
<feature type="binding site" evidence="4 6">
    <location>
        <position position="147"/>
    </location>
    <ligand>
        <name>substrate</name>
    </ligand>
</feature>
<comment type="caution">
    <text evidence="8">The sequence shown here is derived from an EMBL/GenBank/DDBJ whole genome shotgun (WGS) entry which is preliminary data.</text>
</comment>
<dbReference type="GO" id="GO:0008784">
    <property type="term" value="F:alanine racemase activity"/>
    <property type="evidence" value="ECO:0007669"/>
    <property type="project" value="UniProtKB-UniRule"/>
</dbReference>
<sequence>MPRVSDDPHDAGETAATTAEAVVDLNAIAHNTRLLRSAAAPAAMMAVVKADGFGHGAAQVAQAALASGATWLGVAHAAEALALRKSGFTAPLLFWLPPPPDAVDAVLAAGIDVSVGSVSGLQAVADAAARTGTVAGVHLKIDSGMSRGGAPAEVWGRLFTWTHQFQDAGLLIARGLWTHLASAEETGSAALHIQMNDFRTAIEAARAIGLSSVILHVANSAAALHTPQARFDLVRPGLSLYGIEPVPGRTFGLRPAMTVRAPVVLTKRVPAGTGVSFGPDYYTSRETTLALVPLGFADGVPRRASNRGEFSIRGVRCRVAGRISMDQVVLDVGDLPVREGDTAVMFGPGAGGEPTVSEWALWGDTTANEVLTRIGPRVTRRYLPL</sequence>
<evidence type="ECO:0000256" key="1">
    <source>
        <dbReference type="ARBA" id="ARBA00001933"/>
    </source>
</evidence>
<dbReference type="HAMAP" id="MF_01201">
    <property type="entry name" value="Ala_racemase"/>
    <property type="match status" value="1"/>
</dbReference>
<dbReference type="PANTHER" id="PTHR30511:SF0">
    <property type="entry name" value="ALANINE RACEMASE, CATABOLIC-RELATED"/>
    <property type="match status" value="1"/>
</dbReference>
<reference evidence="8 9" key="1">
    <citation type="submission" date="2018-06" db="EMBL/GenBank/DDBJ databases">
        <title>Genomic Encyclopedia of Type Strains, Phase III (KMG-III): the genomes of soil and plant-associated and newly described type strains.</title>
        <authorList>
            <person name="Whitman W."/>
        </authorList>
    </citation>
    <scope>NUCLEOTIDE SEQUENCE [LARGE SCALE GENOMIC DNA]</scope>
    <source>
        <strain evidence="8 9">CGMCC 4.7090</strain>
    </source>
</reference>
<comment type="cofactor">
    <cofactor evidence="1 4 5">
        <name>pyridoxal 5'-phosphate</name>
        <dbReference type="ChEBI" id="CHEBI:597326"/>
    </cofactor>
</comment>
<evidence type="ECO:0000313" key="8">
    <source>
        <dbReference type="EMBL" id="RAK42891.1"/>
    </source>
</evidence>
<evidence type="ECO:0000256" key="5">
    <source>
        <dbReference type="PIRSR" id="PIRSR600821-50"/>
    </source>
</evidence>
<comment type="pathway">
    <text evidence="4">Amino-acid biosynthesis; D-alanine biosynthesis; D-alanine from L-alanine: step 1/1.</text>
</comment>
<dbReference type="Gene3D" id="2.40.37.10">
    <property type="entry name" value="Lyase, Ornithine Decarboxylase, Chain A, domain 1"/>
    <property type="match status" value="1"/>
</dbReference>
<accession>A0A327ZKV9</accession>
<evidence type="ECO:0000259" key="7">
    <source>
        <dbReference type="SMART" id="SM01005"/>
    </source>
</evidence>
<dbReference type="InterPro" id="IPR029066">
    <property type="entry name" value="PLP-binding_barrel"/>
</dbReference>
<dbReference type="InterPro" id="IPR009006">
    <property type="entry name" value="Ala_racemase/Decarboxylase_C"/>
</dbReference>
<comment type="caution">
    <text evidence="4">Lacks conserved residue(s) required for the propagation of feature annotation.</text>
</comment>
<comment type="function">
    <text evidence="4">Catalyzes the interconversion of L-alanine and D-alanine. May also act on other amino acids.</text>
</comment>
<dbReference type="AlphaFoldDB" id="A0A327ZKV9"/>
<dbReference type="EC" id="5.1.1.1" evidence="4"/>
<dbReference type="Pfam" id="PF01168">
    <property type="entry name" value="Ala_racemase_N"/>
    <property type="match status" value="1"/>
</dbReference>
<dbReference type="NCBIfam" id="TIGR00492">
    <property type="entry name" value="alr"/>
    <property type="match status" value="1"/>
</dbReference>
<dbReference type="CDD" id="cd00430">
    <property type="entry name" value="PLPDE_III_AR"/>
    <property type="match status" value="1"/>
</dbReference>
<evidence type="ECO:0000256" key="3">
    <source>
        <dbReference type="ARBA" id="ARBA00023235"/>
    </source>
</evidence>
<comment type="catalytic activity">
    <reaction evidence="4">
        <text>L-alanine = D-alanine</text>
        <dbReference type="Rhea" id="RHEA:20249"/>
        <dbReference type="ChEBI" id="CHEBI:57416"/>
        <dbReference type="ChEBI" id="CHEBI:57972"/>
        <dbReference type="EC" id="5.1.1.1"/>
    </reaction>
</comment>
<feature type="binding site" evidence="4 6">
    <location>
        <position position="325"/>
    </location>
    <ligand>
        <name>substrate</name>
    </ligand>
</feature>
<dbReference type="GO" id="GO:0009252">
    <property type="term" value="P:peptidoglycan biosynthetic process"/>
    <property type="evidence" value="ECO:0007669"/>
    <property type="project" value="TreeGrafter"/>
</dbReference>
<evidence type="ECO:0000256" key="2">
    <source>
        <dbReference type="ARBA" id="ARBA00022898"/>
    </source>
</evidence>
<dbReference type="SUPFAM" id="SSF50621">
    <property type="entry name" value="Alanine racemase C-terminal domain-like"/>
    <property type="match status" value="1"/>
</dbReference>
<evidence type="ECO:0000256" key="4">
    <source>
        <dbReference type="HAMAP-Rule" id="MF_01201"/>
    </source>
</evidence>
<dbReference type="UniPathway" id="UPA00042">
    <property type="reaction ID" value="UER00497"/>
</dbReference>
<organism evidence="8 9">
    <name type="scientific">Actinoplanes lutulentus</name>
    <dbReference type="NCBI Taxonomy" id="1287878"/>
    <lineage>
        <taxon>Bacteria</taxon>
        <taxon>Bacillati</taxon>
        <taxon>Actinomycetota</taxon>
        <taxon>Actinomycetes</taxon>
        <taxon>Micromonosporales</taxon>
        <taxon>Micromonosporaceae</taxon>
        <taxon>Actinoplanes</taxon>
    </lineage>
</organism>
<dbReference type="InterPro" id="IPR011079">
    <property type="entry name" value="Ala_racemase_C"/>
</dbReference>
<gene>
    <name evidence="8" type="ORF">B0I29_10121</name>
</gene>
<protein>
    <recommendedName>
        <fullName evidence="4">Alanine racemase</fullName>
        <ecNumber evidence="4">5.1.1.1</ecNumber>
    </recommendedName>
</protein>
<evidence type="ECO:0000256" key="6">
    <source>
        <dbReference type="PIRSR" id="PIRSR600821-52"/>
    </source>
</evidence>
<dbReference type="SUPFAM" id="SSF51419">
    <property type="entry name" value="PLP-binding barrel"/>
    <property type="match status" value="1"/>
</dbReference>
<dbReference type="GO" id="GO:0030632">
    <property type="term" value="P:D-alanine biosynthetic process"/>
    <property type="evidence" value="ECO:0007669"/>
    <property type="project" value="UniProtKB-UniRule"/>
</dbReference>
<keyword evidence="9" id="KW-1185">Reference proteome</keyword>
<name>A0A327ZKV9_9ACTN</name>
<keyword evidence="2 4" id="KW-0663">Pyridoxal phosphate</keyword>